<evidence type="ECO:0000313" key="2">
    <source>
        <dbReference type="EMBL" id="JAP23246.1"/>
    </source>
</evidence>
<dbReference type="AlphaFoldDB" id="A0A0V0HS80"/>
<name>A0A0V0HS80_SOLCH</name>
<sequence length="83" mass="9174">MLVMTCIALFAHSHGFCGTIPTHALAYLSFMAIFDCHAKIVTSIMPGVPRVVWKGTVSHALRVKRMIEKGCLVLLSAHSRYQC</sequence>
<protein>
    <submittedName>
        <fullName evidence="2">Putative ovule protein</fullName>
    </submittedName>
</protein>
<organism evidence="2">
    <name type="scientific">Solanum chacoense</name>
    <name type="common">Chaco potato</name>
    <dbReference type="NCBI Taxonomy" id="4108"/>
    <lineage>
        <taxon>Eukaryota</taxon>
        <taxon>Viridiplantae</taxon>
        <taxon>Streptophyta</taxon>
        <taxon>Embryophyta</taxon>
        <taxon>Tracheophyta</taxon>
        <taxon>Spermatophyta</taxon>
        <taxon>Magnoliopsida</taxon>
        <taxon>eudicotyledons</taxon>
        <taxon>Gunneridae</taxon>
        <taxon>Pentapetalae</taxon>
        <taxon>asterids</taxon>
        <taxon>lamiids</taxon>
        <taxon>Solanales</taxon>
        <taxon>Solanaceae</taxon>
        <taxon>Solanoideae</taxon>
        <taxon>Solaneae</taxon>
        <taxon>Solanum</taxon>
    </lineage>
</organism>
<accession>A0A0V0HS80</accession>
<keyword evidence="1" id="KW-0732">Signal</keyword>
<feature type="signal peptide" evidence="1">
    <location>
        <begin position="1"/>
        <end position="15"/>
    </location>
</feature>
<evidence type="ECO:0000256" key="1">
    <source>
        <dbReference type="SAM" id="SignalP"/>
    </source>
</evidence>
<dbReference type="EMBL" id="GEDG01015681">
    <property type="protein sequence ID" value="JAP23246.1"/>
    <property type="molecule type" value="Transcribed_RNA"/>
</dbReference>
<proteinExistence type="predicted"/>
<reference evidence="2" key="1">
    <citation type="submission" date="2015-12" db="EMBL/GenBank/DDBJ databases">
        <title>Gene expression during late stages of embryo sac development: a critical building block for successful pollen-pistil interactions.</title>
        <authorList>
            <person name="Liu Y."/>
            <person name="Joly V."/>
            <person name="Sabar M."/>
            <person name="Matton D.P."/>
        </authorList>
    </citation>
    <scope>NUCLEOTIDE SEQUENCE</scope>
</reference>
<feature type="chain" id="PRO_5013334590" evidence="1">
    <location>
        <begin position="16"/>
        <end position="83"/>
    </location>
</feature>
<feature type="non-terminal residue" evidence="2">
    <location>
        <position position="83"/>
    </location>
</feature>